<evidence type="ECO:0000256" key="3">
    <source>
        <dbReference type="ARBA" id="ARBA00022692"/>
    </source>
</evidence>
<feature type="transmembrane region" description="Helical" evidence="6">
    <location>
        <begin position="248"/>
        <end position="272"/>
    </location>
</feature>
<accession>A0A415E0S1</accession>
<feature type="transmembrane region" description="Helical" evidence="6">
    <location>
        <begin position="376"/>
        <end position="401"/>
    </location>
</feature>
<dbReference type="EMBL" id="QRMS01000003">
    <property type="protein sequence ID" value="RHJ87232.1"/>
    <property type="molecule type" value="Genomic_DNA"/>
</dbReference>
<sequence length="471" mass="50507">MSTITIVMLLVYLVAFGGGGIYMISKSMNGGKSGAIEGKSEGFGSRFGFVLSTIGMSVGVGAMWRFPMMCAKWGGGAFVLAFVAICILIVIPAGFAEIAMGRKLREGNVSALGSVAKTPGKVLGWACSLEQTIQFGYFPAIIAIVVVYFFKSFKGMSYASDAEGLFESINGNRLLIYAIVVVLLIGVGLISMRGIQGGVEKICKIMLPGLFIILVVLAVRVCFIPGIAEGIEYYIKPDWSQLANPEMWAQAAGMALFAVGLGPGILLAYGRYTDDSMDIATDFVTVNVVQLFICLLSGFIIIPAVKVFEMDPLMGKGIMFVALPKVFATMSGGAIFMGLFFLAVFFAGISSHISQLEVGIQAFEDKQGMKLTRNKAIISVIVIAAIAAIPCTWSDTLFALIDNVCGNILYTVTALGIAIIGAWVIGAKKIREEWYNNTSAVKWGAWIDVLYKYLVVVVLGYFSITAIISLF</sequence>
<feature type="transmembrane region" description="Helical" evidence="6">
    <location>
        <begin position="326"/>
        <end position="347"/>
    </location>
</feature>
<evidence type="ECO:0000256" key="4">
    <source>
        <dbReference type="ARBA" id="ARBA00022989"/>
    </source>
</evidence>
<dbReference type="RefSeq" id="WP_067533953.1">
    <property type="nucleotide sequence ID" value="NZ_AP025567.1"/>
</dbReference>
<feature type="transmembrane region" description="Helical" evidence="6">
    <location>
        <begin position="407"/>
        <end position="428"/>
    </location>
</feature>
<dbReference type="PANTHER" id="PTHR42948:SF1">
    <property type="entry name" value="TRANSPORTER"/>
    <property type="match status" value="1"/>
</dbReference>
<name>A0A415E0S1_9FIRM</name>
<evidence type="ECO:0000256" key="2">
    <source>
        <dbReference type="ARBA" id="ARBA00022448"/>
    </source>
</evidence>
<dbReference type="NCBIfam" id="NF037979">
    <property type="entry name" value="Na_transp"/>
    <property type="match status" value="1"/>
</dbReference>
<dbReference type="InterPro" id="IPR037272">
    <property type="entry name" value="SNS_sf"/>
</dbReference>
<evidence type="ECO:0000256" key="1">
    <source>
        <dbReference type="ARBA" id="ARBA00004141"/>
    </source>
</evidence>
<evidence type="ECO:0000256" key="5">
    <source>
        <dbReference type="ARBA" id="ARBA00023136"/>
    </source>
</evidence>
<keyword evidence="8" id="KW-1185">Reference proteome</keyword>
<keyword evidence="2" id="KW-0813">Transport</keyword>
<dbReference type="PROSITE" id="PS50267">
    <property type="entry name" value="NA_NEUROTRAN_SYMP_3"/>
    <property type="match status" value="1"/>
</dbReference>
<dbReference type="GO" id="GO:0016020">
    <property type="term" value="C:membrane"/>
    <property type="evidence" value="ECO:0007669"/>
    <property type="project" value="UniProtKB-SubCell"/>
</dbReference>
<evidence type="ECO:0000313" key="8">
    <source>
        <dbReference type="Proteomes" id="UP000284841"/>
    </source>
</evidence>
<evidence type="ECO:0000256" key="6">
    <source>
        <dbReference type="SAM" id="Phobius"/>
    </source>
</evidence>
<proteinExistence type="predicted"/>
<dbReference type="OrthoDB" id="9762833at2"/>
<feature type="transmembrane region" description="Helical" evidence="6">
    <location>
        <begin position="135"/>
        <end position="154"/>
    </location>
</feature>
<feature type="transmembrane region" description="Helical" evidence="6">
    <location>
        <begin position="449"/>
        <end position="470"/>
    </location>
</feature>
<dbReference type="PRINTS" id="PR00176">
    <property type="entry name" value="NANEUSMPORT"/>
</dbReference>
<dbReference type="PANTHER" id="PTHR42948">
    <property type="entry name" value="TRANSPORTER"/>
    <property type="match status" value="1"/>
</dbReference>
<keyword evidence="5 6" id="KW-0472">Membrane</keyword>
<dbReference type="GeneID" id="83003101"/>
<keyword evidence="3 6" id="KW-0812">Transmembrane</keyword>
<gene>
    <name evidence="7" type="ORF">DW099_11055</name>
</gene>
<evidence type="ECO:0000313" key="7">
    <source>
        <dbReference type="EMBL" id="RHJ87232.1"/>
    </source>
</evidence>
<feature type="transmembrane region" description="Helical" evidence="6">
    <location>
        <begin position="284"/>
        <end position="306"/>
    </location>
</feature>
<feature type="transmembrane region" description="Helical" evidence="6">
    <location>
        <begin position="207"/>
        <end position="228"/>
    </location>
</feature>
<dbReference type="InterPro" id="IPR047218">
    <property type="entry name" value="YocR/YhdH-like"/>
</dbReference>
<feature type="transmembrane region" description="Helical" evidence="6">
    <location>
        <begin position="73"/>
        <end position="95"/>
    </location>
</feature>
<dbReference type="Proteomes" id="UP000284841">
    <property type="component" value="Unassembled WGS sequence"/>
</dbReference>
<comment type="caution">
    <text evidence="7">The sequence shown here is derived from an EMBL/GenBank/DDBJ whole genome shotgun (WGS) entry which is preliminary data.</text>
</comment>
<organism evidence="7 8">
    <name type="scientific">Emergencia timonensis</name>
    <dbReference type="NCBI Taxonomy" id="1776384"/>
    <lineage>
        <taxon>Bacteria</taxon>
        <taxon>Bacillati</taxon>
        <taxon>Bacillota</taxon>
        <taxon>Clostridia</taxon>
        <taxon>Peptostreptococcales</taxon>
        <taxon>Anaerovoracaceae</taxon>
        <taxon>Emergencia</taxon>
    </lineage>
</organism>
<protein>
    <submittedName>
        <fullName evidence="7">Sodium-dependent transporter</fullName>
    </submittedName>
</protein>
<dbReference type="Pfam" id="PF00209">
    <property type="entry name" value="SNF"/>
    <property type="match status" value="2"/>
</dbReference>
<dbReference type="SUPFAM" id="SSF161070">
    <property type="entry name" value="SNF-like"/>
    <property type="match status" value="1"/>
</dbReference>
<keyword evidence="4 6" id="KW-1133">Transmembrane helix</keyword>
<reference evidence="7 8" key="1">
    <citation type="submission" date="2018-08" db="EMBL/GenBank/DDBJ databases">
        <title>A genome reference for cultivated species of the human gut microbiota.</title>
        <authorList>
            <person name="Zou Y."/>
            <person name="Xue W."/>
            <person name="Luo G."/>
        </authorList>
    </citation>
    <scope>NUCLEOTIDE SEQUENCE [LARGE SCALE GENOMIC DNA]</scope>
    <source>
        <strain evidence="7 8">AM07-24</strain>
    </source>
</reference>
<feature type="transmembrane region" description="Helical" evidence="6">
    <location>
        <begin position="46"/>
        <end position="67"/>
    </location>
</feature>
<feature type="transmembrane region" description="Helical" evidence="6">
    <location>
        <begin position="6"/>
        <end position="25"/>
    </location>
</feature>
<feature type="transmembrane region" description="Helical" evidence="6">
    <location>
        <begin position="174"/>
        <end position="195"/>
    </location>
</feature>
<dbReference type="InterPro" id="IPR000175">
    <property type="entry name" value="Na/ntran_symport"/>
</dbReference>
<dbReference type="STRING" id="1776384.GCA_900086585_00699"/>
<dbReference type="AlphaFoldDB" id="A0A415E0S1"/>
<dbReference type="CDD" id="cd10336">
    <property type="entry name" value="SLC6sbd_Tyt1-Like"/>
    <property type="match status" value="1"/>
</dbReference>
<comment type="subcellular location">
    <subcellularLocation>
        <location evidence="1">Membrane</location>
        <topology evidence="1">Multi-pass membrane protein</topology>
    </subcellularLocation>
</comment>